<sequence length="179" mass="18686">MARSARAYTAHSIETRDLAVQPDATPSHPGLHEPTALAQGVTCGPWWLAFPFSWARSVVDDFELTEVPHAPPWLAGAANVDGRVIPVFDLVRYLDPTQPPPTGPGALLLVGGEGEHSAAILFRGLPATARPMAGLAPPDTPAGLAEFVIGAATDNRGQAWALVDADALMEALSAELALA</sequence>
<feature type="domain" description="CheW-like" evidence="1">
    <location>
        <begin position="35"/>
        <end position="174"/>
    </location>
</feature>
<dbReference type="Gene3D" id="2.40.50.180">
    <property type="entry name" value="CheA-289, Domain 4"/>
    <property type="match status" value="1"/>
</dbReference>
<proteinExistence type="predicted"/>
<dbReference type="SMART" id="SM00260">
    <property type="entry name" value="CheW"/>
    <property type="match status" value="1"/>
</dbReference>
<accession>A0A0G3BRI1</accession>
<dbReference type="RefSeq" id="WP_047197035.1">
    <property type="nucleotide sequence ID" value="NZ_CP011371.1"/>
</dbReference>
<evidence type="ECO:0000259" key="1">
    <source>
        <dbReference type="PROSITE" id="PS50851"/>
    </source>
</evidence>
<keyword evidence="3" id="KW-1185">Reference proteome</keyword>
<reference evidence="2 3" key="1">
    <citation type="submission" date="2015-05" db="EMBL/GenBank/DDBJ databases">
        <authorList>
            <person name="Tang B."/>
            <person name="Yu Y."/>
        </authorList>
    </citation>
    <scope>NUCLEOTIDE SEQUENCE [LARGE SCALE GENOMIC DNA]</scope>
    <source>
        <strain evidence="2 3">DSM 7029</strain>
    </source>
</reference>
<dbReference type="GO" id="GO:0006935">
    <property type="term" value="P:chemotaxis"/>
    <property type="evidence" value="ECO:0007669"/>
    <property type="project" value="InterPro"/>
</dbReference>
<dbReference type="InterPro" id="IPR036061">
    <property type="entry name" value="CheW-like_dom_sf"/>
</dbReference>
<dbReference type="Proteomes" id="UP000035352">
    <property type="component" value="Chromosome"/>
</dbReference>
<dbReference type="Pfam" id="PF01584">
    <property type="entry name" value="CheW"/>
    <property type="match status" value="1"/>
</dbReference>
<dbReference type="EMBL" id="CP011371">
    <property type="protein sequence ID" value="AKJ32039.1"/>
    <property type="molecule type" value="Genomic_DNA"/>
</dbReference>
<dbReference type="GO" id="GO:0007165">
    <property type="term" value="P:signal transduction"/>
    <property type="evidence" value="ECO:0007669"/>
    <property type="project" value="InterPro"/>
</dbReference>
<evidence type="ECO:0000313" key="2">
    <source>
        <dbReference type="EMBL" id="AKJ32039.1"/>
    </source>
</evidence>
<dbReference type="InterPro" id="IPR002545">
    <property type="entry name" value="CheW-lke_dom"/>
</dbReference>
<gene>
    <name evidence="2" type="ORF">AAW51_5348</name>
</gene>
<name>A0A0G3BRI1_9BURK</name>
<organism evidence="2 3">
    <name type="scientific">Caldimonas brevitalea</name>
    <dbReference type="NCBI Taxonomy" id="413882"/>
    <lineage>
        <taxon>Bacteria</taxon>
        <taxon>Pseudomonadati</taxon>
        <taxon>Pseudomonadota</taxon>
        <taxon>Betaproteobacteria</taxon>
        <taxon>Burkholderiales</taxon>
        <taxon>Sphaerotilaceae</taxon>
        <taxon>Caldimonas</taxon>
    </lineage>
</organism>
<evidence type="ECO:0000313" key="3">
    <source>
        <dbReference type="Proteomes" id="UP000035352"/>
    </source>
</evidence>
<dbReference type="PROSITE" id="PS50851">
    <property type="entry name" value="CHEW"/>
    <property type="match status" value="1"/>
</dbReference>
<dbReference type="KEGG" id="pbh:AAW51_5348"/>
<dbReference type="SUPFAM" id="SSF50341">
    <property type="entry name" value="CheW-like"/>
    <property type="match status" value="1"/>
</dbReference>
<dbReference type="STRING" id="413882.AAW51_5348"/>
<protein>
    <recommendedName>
        <fullName evidence="1">CheW-like domain-containing protein</fullName>
    </recommendedName>
</protein>
<dbReference type="AlphaFoldDB" id="A0A0G3BRI1"/>